<dbReference type="EMBL" id="AP012338">
    <property type="protein sequence ID" value="BAM04837.1"/>
    <property type="molecule type" value="Genomic_DNA"/>
</dbReference>
<dbReference type="eggNOG" id="COG1808">
    <property type="taxonomic scope" value="Bacteria"/>
</dbReference>
<dbReference type="InterPro" id="IPR005240">
    <property type="entry name" value="DUF389"/>
</dbReference>
<dbReference type="AlphaFoldDB" id="I0IHU9"/>
<evidence type="ECO:0000256" key="1">
    <source>
        <dbReference type="SAM" id="MobiDB-lite"/>
    </source>
</evidence>
<evidence type="ECO:0008006" key="5">
    <source>
        <dbReference type="Google" id="ProtNLM"/>
    </source>
</evidence>
<feature type="transmembrane region" description="Helical" evidence="2">
    <location>
        <begin position="566"/>
        <end position="586"/>
    </location>
</feature>
<dbReference type="KEGG" id="phm:PSMK_26780"/>
<feature type="transmembrane region" description="Helical" evidence="2">
    <location>
        <begin position="532"/>
        <end position="554"/>
    </location>
</feature>
<feature type="region of interest" description="Disordered" evidence="1">
    <location>
        <begin position="87"/>
        <end position="117"/>
    </location>
</feature>
<dbReference type="HOGENOM" id="CLU_384884_0_0_0"/>
<feature type="transmembrane region" description="Helical" evidence="2">
    <location>
        <begin position="473"/>
        <end position="496"/>
    </location>
</feature>
<evidence type="ECO:0000256" key="2">
    <source>
        <dbReference type="SAM" id="Phobius"/>
    </source>
</evidence>
<feature type="transmembrane region" description="Helical" evidence="2">
    <location>
        <begin position="606"/>
        <end position="625"/>
    </location>
</feature>
<feature type="transmembrane region" description="Helical" evidence="2">
    <location>
        <begin position="436"/>
        <end position="461"/>
    </location>
</feature>
<keyword evidence="2" id="KW-0472">Membrane</keyword>
<accession>I0IHU9</accession>
<evidence type="ECO:0000313" key="3">
    <source>
        <dbReference type="EMBL" id="BAM04837.1"/>
    </source>
</evidence>
<dbReference type="Proteomes" id="UP000007881">
    <property type="component" value="Chromosome"/>
</dbReference>
<reference evidence="3 4" key="1">
    <citation type="submission" date="2012-02" db="EMBL/GenBank/DDBJ databases">
        <title>Complete genome sequence of Phycisphaera mikurensis NBRC 102666.</title>
        <authorList>
            <person name="Ankai A."/>
            <person name="Hosoyama A."/>
            <person name="Terui Y."/>
            <person name="Sekine M."/>
            <person name="Fukai R."/>
            <person name="Kato Y."/>
            <person name="Nakamura S."/>
            <person name="Yamada-Narita S."/>
            <person name="Kawakoshi A."/>
            <person name="Fukunaga Y."/>
            <person name="Yamazaki S."/>
            <person name="Fujita N."/>
        </authorList>
    </citation>
    <scope>NUCLEOTIDE SEQUENCE [LARGE SCALE GENOMIC DNA]</scope>
    <source>
        <strain evidence="4">NBRC 102666 / KCTC 22515 / FYK2301M01</strain>
    </source>
</reference>
<dbReference type="eggNOG" id="COG0589">
    <property type="taxonomic scope" value="Bacteria"/>
</dbReference>
<dbReference type="STRING" id="1142394.PSMK_26780"/>
<keyword evidence="2" id="KW-0812">Transmembrane</keyword>
<keyword evidence="2" id="KW-1133">Transmembrane helix</keyword>
<dbReference type="PANTHER" id="PTHR20992">
    <property type="entry name" value="AT15442P-RELATED"/>
    <property type="match status" value="1"/>
</dbReference>
<sequence length="718" mass="73065">MPLAVVVETPWQAAALAPWASRFAAALGGEPVLFVVTSAAKGKKKAEARRAAASAEKKKPASKAAKEAVADAAAAVKAKVEEAVEAADAGTDSGADATAAGSGGSPPADREPASPLEAAVRGAMEAAGFGVGEDAPTAEVAVVEVGPGGSADEPRAGLEDLLDALEAHATDFVLLAATESARGDDPLTTRVFRAARCAVVVLRPPPGRTAEREEGNPSPADAGGRVLVPTAGGPHAALALRLAKGLQRHPAADGFEGFSGVDALYVQKDVGYESRGLAQRKVRAAVRRALGGPLGIANGAEAAVGEVIRVGLGYPKALAEVVGEGRHGLVMVGAADRVQAKRALFGGLPDAILKDAGEGDRGVTIAVVRDAESVTDTAGRVARNMVRRYVPQLDREDRISLVERIEGPSRWSFDFVTLMVLSTSIATFGEMQDSTAVVIGAMLVAPLMTPLVGCGLAVVQGNNQLVRGSVRSVALGFLVAFGVALAMGLFIPFPGLTSEVLARGRPTLLDLGVAFISGVAAAYAVARPNLSGALPGVAIAAALVPPIAAAGLAFSAGDWRVGGGATLLFFVNVLAIILGAAIALLAVGVEGRHEHKSGGHWRPHAFGVLVMGCLILAVPLTWSLLQAMPPEGLPPRVESNLAEVLAGDGNAQLISAEGPFPRDGGGLRVEVRRRASAPPRTGLADELAAELAEHYGDSVTVNVTTELTQASGQSATAD</sequence>
<organism evidence="3 4">
    <name type="scientific">Phycisphaera mikurensis (strain NBRC 102666 / KCTC 22515 / FYK2301M01)</name>
    <dbReference type="NCBI Taxonomy" id="1142394"/>
    <lineage>
        <taxon>Bacteria</taxon>
        <taxon>Pseudomonadati</taxon>
        <taxon>Planctomycetota</taxon>
        <taxon>Phycisphaerae</taxon>
        <taxon>Phycisphaerales</taxon>
        <taxon>Phycisphaeraceae</taxon>
        <taxon>Phycisphaera</taxon>
    </lineage>
</organism>
<feature type="compositionally biased region" description="Low complexity" evidence="1">
    <location>
        <begin position="87"/>
        <end position="100"/>
    </location>
</feature>
<dbReference type="OrthoDB" id="9790659at2"/>
<gene>
    <name evidence="3" type="ordered locus">PSMK_26780</name>
</gene>
<dbReference type="Pfam" id="PF04087">
    <property type="entry name" value="DUF389"/>
    <property type="match status" value="1"/>
</dbReference>
<dbReference type="RefSeq" id="WP_014438050.1">
    <property type="nucleotide sequence ID" value="NC_017080.1"/>
</dbReference>
<feature type="transmembrane region" description="Helical" evidence="2">
    <location>
        <begin position="508"/>
        <end position="526"/>
    </location>
</feature>
<dbReference type="PANTHER" id="PTHR20992:SF9">
    <property type="entry name" value="AT15442P-RELATED"/>
    <property type="match status" value="1"/>
</dbReference>
<keyword evidence="4" id="KW-1185">Reference proteome</keyword>
<proteinExistence type="predicted"/>
<name>I0IHU9_PHYMF</name>
<dbReference type="Gene3D" id="3.40.50.12370">
    <property type="match status" value="1"/>
</dbReference>
<protein>
    <recommendedName>
        <fullName evidence="5">TIGR00341 family protein</fullName>
    </recommendedName>
</protein>
<evidence type="ECO:0000313" key="4">
    <source>
        <dbReference type="Proteomes" id="UP000007881"/>
    </source>
</evidence>
<dbReference type="SUPFAM" id="SSF52402">
    <property type="entry name" value="Adenine nucleotide alpha hydrolases-like"/>
    <property type="match status" value="1"/>
</dbReference>